<dbReference type="GO" id="GO:0060271">
    <property type="term" value="P:cilium assembly"/>
    <property type="evidence" value="ECO:0007669"/>
    <property type="project" value="TreeGrafter"/>
</dbReference>
<dbReference type="Ensembl" id="ENSMAMT00000055074.1">
    <property type="protein sequence ID" value="ENSMAMP00000057146.1"/>
    <property type="gene ID" value="ENSMAMG00000010525.2"/>
</dbReference>
<dbReference type="SUPFAM" id="SSF57716">
    <property type="entry name" value="Glucocorticoid receptor-like (DNA-binding domain)"/>
    <property type="match status" value="2"/>
</dbReference>
<evidence type="ECO:0000313" key="7">
    <source>
        <dbReference type="Proteomes" id="UP000261640"/>
    </source>
</evidence>
<accession>A0A7N8XWU6</accession>
<evidence type="ECO:0000313" key="6">
    <source>
        <dbReference type="Ensembl" id="ENSMAMP00000057146.1"/>
    </source>
</evidence>
<keyword evidence="3 4" id="KW-0440">LIM domain</keyword>
<dbReference type="GO" id="GO:0046872">
    <property type="term" value="F:metal ion binding"/>
    <property type="evidence" value="ECO:0007669"/>
    <property type="project" value="UniProtKB-KW"/>
</dbReference>
<dbReference type="GeneTree" id="ENSGT00950000182850"/>
<dbReference type="Proteomes" id="UP000261640">
    <property type="component" value="Unplaced"/>
</dbReference>
<sequence>NNLTKLYKSNTRVIQCFRCGEPCKGEVLRVQSSHFHIKCFTCKVCGCDLGQSGFFTKNGDYLCPLDFQRLHGTICNNCGEFVEGEVVTVLGKTYHPACFNNVMDLCLVLPVSDNPFLLGTVSPLVAKTASVCAVFDLYLLLLDSSAILVVSALLSFTLQNLIQCAYNIII</sequence>
<evidence type="ECO:0000259" key="5">
    <source>
        <dbReference type="PROSITE" id="PS50023"/>
    </source>
</evidence>
<keyword evidence="2 4" id="KW-0862">Zinc</keyword>
<reference evidence="6" key="2">
    <citation type="submission" date="2025-09" db="UniProtKB">
        <authorList>
            <consortium name="Ensembl"/>
        </authorList>
    </citation>
    <scope>IDENTIFICATION</scope>
</reference>
<name>A0A7N8XWU6_9TELE</name>
<feature type="domain" description="LIM zinc-binding" evidence="5">
    <location>
        <begin position="14"/>
        <end position="73"/>
    </location>
</feature>
<dbReference type="Pfam" id="PF00412">
    <property type="entry name" value="LIM"/>
    <property type="match status" value="1"/>
</dbReference>
<evidence type="ECO:0000256" key="3">
    <source>
        <dbReference type="ARBA" id="ARBA00023038"/>
    </source>
</evidence>
<dbReference type="Gene3D" id="2.10.110.10">
    <property type="entry name" value="Cysteine Rich Protein"/>
    <property type="match status" value="2"/>
</dbReference>
<dbReference type="GO" id="GO:0051015">
    <property type="term" value="F:actin filament binding"/>
    <property type="evidence" value="ECO:0007669"/>
    <property type="project" value="TreeGrafter"/>
</dbReference>
<dbReference type="PROSITE" id="PS50023">
    <property type="entry name" value="LIM_DOMAIN_2"/>
    <property type="match status" value="1"/>
</dbReference>
<dbReference type="InterPro" id="IPR051618">
    <property type="entry name" value="Actin-binding_LIM"/>
</dbReference>
<dbReference type="SMART" id="SM00132">
    <property type="entry name" value="LIM"/>
    <property type="match status" value="2"/>
</dbReference>
<dbReference type="FunFam" id="2.10.110.10:FF:000024">
    <property type="entry name" value="actin-binding LIM protein 1 isoform X1"/>
    <property type="match status" value="1"/>
</dbReference>
<dbReference type="InterPro" id="IPR001781">
    <property type="entry name" value="Znf_LIM"/>
</dbReference>
<organism evidence="6 7">
    <name type="scientific">Mastacembelus armatus</name>
    <name type="common">zig-zag eel</name>
    <dbReference type="NCBI Taxonomy" id="205130"/>
    <lineage>
        <taxon>Eukaryota</taxon>
        <taxon>Metazoa</taxon>
        <taxon>Chordata</taxon>
        <taxon>Craniata</taxon>
        <taxon>Vertebrata</taxon>
        <taxon>Euteleostomi</taxon>
        <taxon>Actinopterygii</taxon>
        <taxon>Neopterygii</taxon>
        <taxon>Teleostei</taxon>
        <taxon>Neoteleostei</taxon>
        <taxon>Acanthomorphata</taxon>
        <taxon>Anabantaria</taxon>
        <taxon>Synbranchiformes</taxon>
        <taxon>Mastacembelidae</taxon>
        <taxon>Mastacembelus</taxon>
    </lineage>
</organism>
<evidence type="ECO:0000256" key="2">
    <source>
        <dbReference type="ARBA" id="ARBA00022833"/>
    </source>
</evidence>
<proteinExistence type="predicted"/>
<protein>
    <recommendedName>
        <fullName evidence="5">LIM zinc-binding domain-containing protein</fullName>
    </recommendedName>
</protein>
<dbReference type="CDD" id="cd09327">
    <property type="entry name" value="LIM1_abLIM"/>
    <property type="match status" value="1"/>
</dbReference>
<dbReference type="GO" id="GO:0030032">
    <property type="term" value="P:lamellipodium assembly"/>
    <property type="evidence" value="ECO:0007669"/>
    <property type="project" value="TreeGrafter"/>
</dbReference>
<dbReference type="PANTHER" id="PTHR24213:SF18">
    <property type="entry name" value="ACTIN-BINDING LIM PROTEIN 1"/>
    <property type="match status" value="1"/>
</dbReference>
<dbReference type="GO" id="GO:0001725">
    <property type="term" value="C:stress fiber"/>
    <property type="evidence" value="ECO:0007669"/>
    <property type="project" value="TreeGrafter"/>
</dbReference>
<evidence type="ECO:0000256" key="1">
    <source>
        <dbReference type="ARBA" id="ARBA00022723"/>
    </source>
</evidence>
<dbReference type="PANTHER" id="PTHR24213">
    <property type="entry name" value="ACTIN-BINDING LIM PROTEIN"/>
    <property type="match status" value="1"/>
</dbReference>
<dbReference type="PROSITE" id="PS00478">
    <property type="entry name" value="LIM_DOMAIN_1"/>
    <property type="match status" value="1"/>
</dbReference>
<evidence type="ECO:0000256" key="4">
    <source>
        <dbReference type="PROSITE-ProRule" id="PRU00125"/>
    </source>
</evidence>
<keyword evidence="7" id="KW-1185">Reference proteome</keyword>
<dbReference type="AlphaFoldDB" id="A0A7N8XWU6"/>
<reference evidence="6" key="1">
    <citation type="submission" date="2025-08" db="UniProtKB">
        <authorList>
            <consortium name="Ensembl"/>
        </authorList>
    </citation>
    <scope>IDENTIFICATION</scope>
</reference>
<keyword evidence="1 4" id="KW-0479">Metal-binding</keyword>